<comment type="similarity">
    <text evidence="17">Belongs to the adenylyl cyclase class-4/guanylyl cyclase family.</text>
</comment>
<feature type="domain" description="Guanylate cyclase" evidence="19">
    <location>
        <begin position="399"/>
        <end position="526"/>
    </location>
</feature>
<dbReference type="GO" id="GO:0035556">
    <property type="term" value="P:intracellular signal transduction"/>
    <property type="evidence" value="ECO:0007669"/>
    <property type="project" value="InterPro"/>
</dbReference>
<organism evidence="21 22">
    <name type="scientific">Oxynema aestuarii AP17</name>
    <dbReference type="NCBI Taxonomy" id="2064643"/>
    <lineage>
        <taxon>Bacteria</taxon>
        <taxon>Bacillati</taxon>
        <taxon>Cyanobacteriota</taxon>
        <taxon>Cyanophyceae</taxon>
        <taxon>Oscillatoriophycideae</taxon>
        <taxon>Oscillatoriales</taxon>
        <taxon>Oscillatoriaceae</taxon>
        <taxon>Oxynema</taxon>
        <taxon>Oxynema aestuarii</taxon>
    </lineage>
</organism>
<keyword evidence="13 17" id="KW-0456">Lyase</keyword>
<evidence type="ECO:0000256" key="6">
    <source>
        <dbReference type="ARBA" id="ARBA00022723"/>
    </source>
</evidence>
<dbReference type="CDD" id="cd06225">
    <property type="entry name" value="HAMP"/>
    <property type="match status" value="1"/>
</dbReference>
<dbReference type="InterPro" id="IPR007892">
    <property type="entry name" value="CHASE4"/>
</dbReference>
<dbReference type="FunFam" id="3.30.70.1230:FF:000033">
    <property type="entry name" value="Adenylate cyclase"/>
    <property type="match status" value="1"/>
</dbReference>
<evidence type="ECO:0000256" key="2">
    <source>
        <dbReference type="ARBA" id="ARBA00004370"/>
    </source>
</evidence>
<dbReference type="PROSITE" id="PS50885">
    <property type="entry name" value="HAMP"/>
    <property type="match status" value="1"/>
</dbReference>
<comment type="subcellular location">
    <subcellularLocation>
        <location evidence="2">Membrane</location>
    </subcellularLocation>
</comment>
<evidence type="ECO:0000313" key="21">
    <source>
        <dbReference type="EMBL" id="QIZ71614.1"/>
    </source>
</evidence>
<accession>A0A6H1TYF5</accession>
<evidence type="ECO:0000256" key="18">
    <source>
        <dbReference type="SAM" id="Phobius"/>
    </source>
</evidence>
<dbReference type="SMART" id="SM00304">
    <property type="entry name" value="HAMP"/>
    <property type="match status" value="1"/>
</dbReference>
<dbReference type="PROSITE" id="PS50125">
    <property type="entry name" value="GUANYLATE_CYCLASE_2"/>
    <property type="match status" value="1"/>
</dbReference>
<name>A0A6H1TYF5_9CYAN</name>
<keyword evidence="11" id="KW-0115">cAMP biosynthesis</keyword>
<dbReference type="KEGG" id="oxy:HCG48_14305"/>
<sequence>MTLRRNTLLAISITLGSLVGVLYYTSRTILLDGFTKLEEREAKQNVQRVRDAFSNYLDEFKNLNFQWGVWDETYSFIETKNRDYVTRNLGETNLLSIGANALVFLNKSGELVYGTAFDLDEKKILPLSADIAKYLQDNQSLVESYEEAIQGIVMLERGPMAIASGPILTSDGGGPSRGTLVLGRNLDAVEIQHLAELTHLDITAYRLDRGEAIGLLPKHAIDPTQIALKLSSSDREVPISVEALNPDIMAGYTVFNDIYGTPALLLQVNIPRDISKQGQTTLNTLIITLFILGIGFGILTLLLLERIILARLTHLSKDVETIGIDNDLSRRVSIPGKDELSSLASAINSMLGAIESSTEQVKIEQQKAENLLLNILPEPIADRLKLQENTIADSFAEVTVLFADIVGFTKLSSEIPAAELVRLLNEIFSRFDRLVGKHGLEKIKTIGDCYMVVSGLPVPREDHAEAIAEMALDMQAEIAKFNQKMDTSLSMRIGIHTGPVIAGVIGIKKFIYDLWGDTVNIASRMESHGIPGCIHLSEATYECLKNRDYLLKERGTIDIKGKGRMRTYLLEGRSGDRVQLSQ</sequence>
<dbReference type="SUPFAM" id="SSF55073">
    <property type="entry name" value="Nucleotide cyclase"/>
    <property type="match status" value="1"/>
</dbReference>
<keyword evidence="6" id="KW-0479">Metal-binding</keyword>
<dbReference type="RefSeq" id="WP_168569766.1">
    <property type="nucleotide sequence ID" value="NZ_CP051167.1"/>
</dbReference>
<dbReference type="InterPro" id="IPR001054">
    <property type="entry name" value="A/G_cyclase"/>
</dbReference>
<evidence type="ECO:0000256" key="14">
    <source>
        <dbReference type="ARBA" id="ARBA00032597"/>
    </source>
</evidence>
<dbReference type="GO" id="GO:0004016">
    <property type="term" value="F:adenylate cyclase activity"/>
    <property type="evidence" value="ECO:0007669"/>
    <property type="project" value="UniProtKB-EC"/>
</dbReference>
<keyword evidence="7" id="KW-0547">Nucleotide-binding</keyword>
<evidence type="ECO:0000256" key="5">
    <source>
        <dbReference type="ARBA" id="ARBA00022692"/>
    </source>
</evidence>
<dbReference type="PANTHER" id="PTHR11920:SF335">
    <property type="entry name" value="GUANYLATE CYCLASE"/>
    <property type="match status" value="1"/>
</dbReference>
<evidence type="ECO:0000256" key="4">
    <source>
        <dbReference type="ARBA" id="ARBA00021420"/>
    </source>
</evidence>
<dbReference type="GO" id="GO:0005524">
    <property type="term" value="F:ATP binding"/>
    <property type="evidence" value="ECO:0007669"/>
    <property type="project" value="UniProtKB-KW"/>
</dbReference>
<feature type="transmembrane region" description="Helical" evidence="18">
    <location>
        <begin position="285"/>
        <end position="304"/>
    </location>
</feature>
<keyword evidence="12 18" id="KW-0472">Membrane</keyword>
<dbReference type="GO" id="GO:0006171">
    <property type="term" value="P:cAMP biosynthetic process"/>
    <property type="evidence" value="ECO:0007669"/>
    <property type="project" value="UniProtKB-KW"/>
</dbReference>
<dbReference type="Proteomes" id="UP000500857">
    <property type="component" value="Chromosome"/>
</dbReference>
<keyword evidence="10 18" id="KW-1133">Transmembrane helix</keyword>
<dbReference type="InterPro" id="IPR018297">
    <property type="entry name" value="A/G_cyclase_CS"/>
</dbReference>
<dbReference type="Gene3D" id="3.30.70.1230">
    <property type="entry name" value="Nucleotide cyclase"/>
    <property type="match status" value="1"/>
</dbReference>
<dbReference type="GO" id="GO:0007168">
    <property type="term" value="P:receptor guanylyl cyclase signaling pathway"/>
    <property type="evidence" value="ECO:0007669"/>
    <property type="project" value="TreeGrafter"/>
</dbReference>
<evidence type="ECO:0000256" key="15">
    <source>
        <dbReference type="ARBA" id="ARBA00032637"/>
    </source>
</evidence>
<feature type="transmembrane region" description="Helical" evidence="18">
    <location>
        <begin position="7"/>
        <end position="25"/>
    </location>
</feature>
<reference evidence="21 22" key="1">
    <citation type="submission" date="2020-04" db="EMBL/GenBank/DDBJ databases">
        <authorList>
            <person name="Basu S."/>
            <person name="Maruthanayagam V."/>
            <person name="Chakraborty S."/>
            <person name="Pramanik A."/>
            <person name="Mukherjee J."/>
            <person name="Brink B."/>
        </authorList>
    </citation>
    <scope>NUCLEOTIDE SEQUENCE [LARGE SCALE GENOMIC DNA]</scope>
    <source>
        <strain evidence="21 22">AP17</strain>
    </source>
</reference>
<keyword evidence="9" id="KW-0460">Magnesium</keyword>
<gene>
    <name evidence="21" type="ORF">HCG48_14305</name>
</gene>
<evidence type="ECO:0000259" key="20">
    <source>
        <dbReference type="PROSITE" id="PS50885"/>
    </source>
</evidence>
<keyword evidence="5 18" id="KW-0812">Transmembrane</keyword>
<dbReference type="InterPro" id="IPR003660">
    <property type="entry name" value="HAMP_dom"/>
</dbReference>
<dbReference type="GO" id="GO:0046872">
    <property type="term" value="F:metal ion binding"/>
    <property type="evidence" value="ECO:0007669"/>
    <property type="project" value="UniProtKB-KW"/>
</dbReference>
<dbReference type="Gene3D" id="6.10.340.10">
    <property type="match status" value="1"/>
</dbReference>
<evidence type="ECO:0000256" key="13">
    <source>
        <dbReference type="ARBA" id="ARBA00023239"/>
    </source>
</evidence>
<evidence type="ECO:0000313" key="22">
    <source>
        <dbReference type="Proteomes" id="UP000500857"/>
    </source>
</evidence>
<dbReference type="Pfam" id="PF00211">
    <property type="entry name" value="Guanylate_cyc"/>
    <property type="match status" value="1"/>
</dbReference>
<dbReference type="InterPro" id="IPR029787">
    <property type="entry name" value="Nucleotide_cyclase"/>
</dbReference>
<comment type="catalytic activity">
    <reaction evidence="1">
        <text>ATP = 3',5'-cyclic AMP + diphosphate</text>
        <dbReference type="Rhea" id="RHEA:15389"/>
        <dbReference type="ChEBI" id="CHEBI:30616"/>
        <dbReference type="ChEBI" id="CHEBI:33019"/>
        <dbReference type="ChEBI" id="CHEBI:58165"/>
        <dbReference type="EC" id="4.6.1.1"/>
    </reaction>
</comment>
<dbReference type="PANTHER" id="PTHR11920">
    <property type="entry name" value="GUANYLYL CYCLASE"/>
    <property type="match status" value="1"/>
</dbReference>
<feature type="domain" description="HAMP" evidence="20">
    <location>
        <begin position="306"/>
        <end position="359"/>
    </location>
</feature>
<dbReference type="GO" id="GO:0004383">
    <property type="term" value="F:guanylate cyclase activity"/>
    <property type="evidence" value="ECO:0007669"/>
    <property type="project" value="TreeGrafter"/>
</dbReference>
<evidence type="ECO:0000256" key="7">
    <source>
        <dbReference type="ARBA" id="ARBA00022741"/>
    </source>
</evidence>
<evidence type="ECO:0000256" key="1">
    <source>
        <dbReference type="ARBA" id="ARBA00001593"/>
    </source>
</evidence>
<evidence type="ECO:0000256" key="11">
    <source>
        <dbReference type="ARBA" id="ARBA00022998"/>
    </source>
</evidence>
<evidence type="ECO:0000256" key="9">
    <source>
        <dbReference type="ARBA" id="ARBA00022842"/>
    </source>
</evidence>
<dbReference type="AlphaFoldDB" id="A0A6H1TYF5"/>
<evidence type="ECO:0000256" key="8">
    <source>
        <dbReference type="ARBA" id="ARBA00022840"/>
    </source>
</evidence>
<dbReference type="InterPro" id="IPR050401">
    <property type="entry name" value="Cyclic_nucleotide_synthase"/>
</dbReference>
<evidence type="ECO:0000256" key="3">
    <source>
        <dbReference type="ARBA" id="ARBA00012201"/>
    </source>
</evidence>
<evidence type="ECO:0000256" key="10">
    <source>
        <dbReference type="ARBA" id="ARBA00022989"/>
    </source>
</evidence>
<evidence type="ECO:0000256" key="17">
    <source>
        <dbReference type="RuleBase" id="RU000405"/>
    </source>
</evidence>
<dbReference type="SMART" id="SM00044">
    <property type="entry name" value="CYCc"/>
    <property type="match status" value="1"/>
</dbReference>
<dbReference type="CDD" id="cd07302">
    <property type="entry name" value="CHD"/>
    <property type="match status" value="1"/>
</dbReference>
<dbReference type="GO" id="GO:0005886">
    <property type="term" value="C:plasma membrane"/>
    <property type="evidence" value="ECO:0007669"/>
    <property type="project" value="UniProtKB-ARBA"/>
</dbReference>
<dbReference type="EMBL" id="CP051167">
    <property type="protein sequence ID" value="QIZ71614.1"/>
    <property type="molecule type" value="Genomic_DNA"/>
</dbReference>
<evidence type="ECO:0000259" key="19">
    <source>
        <dbReference type="PROSITE" id="PS50125"/>
    </source>
</evidence>
<dbReference type="Pfam" id="PF00672">
    <property type="entry name" value="HAMP"/>
    <property type="match status" value="1"/>
</dbReference>
<dbReference type="PROSITE" id="PS00452">
    <property type="entry name" value="GUANYLATE_CYCLASE_1"/>
    <property type="match status" value="1"/>
</dbReference>
<dbReference type="EC" id="4.6.1.1" evidence="3"/>
<keyword evidence="22" id="KW-1185">Reference proteome</keyword>
<comment type="subunit">
    <text evidence="16">Homodimer. Can also exist as monomer.</text>
</comment>
<keyword evidence="8" id="KW-0067">ATP-binding</keyword>
<evidence type="ECO:0000256" key="12">
    <source>
        <dbReference type="ARBA" id="ARBA00023136"/>
    </source>
</evidence>
<dbReference type="GO" id="GO:0001653">
    <property type="term" value="F:peptide receptor activity"/>
    <property type="evidence" value="ECO:0007669"/>
    <property type="project" value="TreeGrafter"/>
</dbReference>
<evidence type="ECO:0000256" key="16">
    <source>
        <dbReference type="ARBA" id="ARBA00064436"/>
    </source>
</evidence>
<dbReference type="Pfam" id="PF05228">
    <property type="entry name" value="CHASE4"/>
    <property type="match status" value="1"/>
</dbReference>
<proteinExistence type="inferred from homology"/>
<protein>
    <recommendedName>
        <fullName evidence="4">Adenylate cyclase</fullName>
        <ecNumber evidence="3">4.6.1.1</ecNumber>
    </recommendedName>
    <alternativeName>
        <fullName evidence="14">ATP pyrophosphate-lyase</fullName>
    </alternativeName>
    <alternativeName>
        <fullName evidence="15">Adenylyl cyclase</fullName>
    </alternativeName>
</protein>